<proteinExistence type="predicted"/>
<dbReference type="Gene3D" id="3.30.420.10">
    <property type="entry name" value="Ribonuclease H-like superfamily/Ribonuclease H"/>
    <property type="match status" value="2"/>
</dbReference>
<protein>
    <submittedName>
        <fullName evidence="1 2">Uncharacterized protein</fullName>
    </submittedName>
</protein>
<dbReference type="Gramene" id="KQK04612">
    <property type="protein sequence ID" value="KQK04612"/>
    <property type="gene ID" value="BRADI_2g14640v3"/>
</dbReference>
<dbReference type="EMBL" id="CM000881">
    <property type="protein sequence ID" value="KQK04612.2"/>
    <property type="molecule type" value="Genomic_DNA"/>
</dbReference>
<dbReference type="InterPro" id="IPR039637">
    <property type="entry name" value="CNOT7/CNOT8/Pop2"/>
</dbReference>
<dbReference type="SUPFAM" id="SSF53098">
    <property type="entry name" value="Ribonuclease H-like"/>
    <property type="match status" value="1"/>
</dbReference>
<dbReference type="STRING" id="15368.A0A0Q3IVV8"/>
<accession>A0A0Q3IVV8</accession>
<dbReference type="InParanoid" id="A0A0Q3IVV8"/>
<dbReference type="InterPro" id="IPR036397">
    <property type="entry name" value="RNaseH_sf"/>
</dbReference>
<keyword evidence="3" id="KW-1185">Reference proteome</keyword>
<dbReference type="GO" id="GO:0030015">
    <property type="term" value="C:CCR4-NOT core complex"/>
    <property type="evidence" value="ECO:0000318"/>
    <property type="project" value="GO_Central"/>
</dbReference>
<dbReference type="InterPro" id="IPR012337">
    <property type="entry name" value="RNaseH-like_sf"/>
</dbReference>
<reference evidence="2" key="3">
    <citation type="submission" date="2018-08" db="UniProtKB">
        <authorList>
            <consortium name="EnsemblPlants"/>
        </authorList>
    </citation>
    <scope>IDENTIFICATION</scope>
    <source>
        <strain evidence="2">cv. Bd21</strain>
    </source>
</reference>
<dbReference type="ExpressionAtlas" id="A0A0Q3IVV8">
    <property type="expression patterns" value="baseline and differential"/>
</dbReference>
<dbReference type="GO" id="GO:0000932">
    <property type="term" value="C:P-body"/>
    <property type="evidence" value="ECO:0000318"/>
    <property type="project" value="GO_Central"/>
</dbReference>
<dbReference type="Proteomes" id="UP000008810">
    <property type="component" value="Chromosome 2"/>
</dbReference>
<evidence type="ECO:0000313" key="1">
    <source>
        <dbReference type="EMBL" id="KQK04612.2"/>
    </source>
</evidence>
<sequence>MSAPPAKSAAGGGKMRVVDVWAHNEEEELYLLRAFVRAFPIAALATSQQQEDAAAAVPSSPPPDNMESSYQAVIASVDRVRSAQLALALLNIDGELALGGRIWRFHFHSGAGAGADPYRVCQALYSCSRAAVPQGTWVTMDGARDLAYVVRHLNGGALPPDRHRFLHLCNVFFPNLYDLKVLAEWSTAEDMEPPLFDAGAPSSLFARFLALARKRQLDLMVGYNAFLSGLGAADDPRLVTYKRWRAELLERKRRVREMLRQNGHDE</sequence>
<evidence type="ECO:0000313" key="2">
    <source>
        <dbReference type="EnsemblPlants" id="KQK04612"/>
    </source>
</evidence>
<dbReference type="GO" id="GO:0000288">
    <property type="term" value="P:nuclear-transcribed mRNA catabolic process, deadenylation-dependent decay"/>
    <property type="evidence" value="ECO:0000318"/>
    <property type="project" value="GO_Central"/>
</dbReference>
<feature type="non-terminal residue" evidence="1">
    <location>
        <position position="266"/>
    </location>
</feature>
<reference evidence="1" key="2">
    <citation type="submission" date="2017-06" db="EMBL/GenBank/DDBJ databases">
        <title>WGS assembly of Brachypodium distachyon.</title>
        <authorList>
            <consortium name="The International Brachypodium Initiative"/>
            <person name="Lucas S."/>
            <person name="Harmon-Smith M."/>
            <person name="Lail K."/>
            <person name="Tice H."/>
            <person name="Grimwood J."/>
            <person name="Bruce D."/>
            <person name="Barry K."/>
            <person name="Shu S."/>
            <person name="Lindquist E."/>
            <person name="Wang M."/>
            <person name="Pitluck S."/>
            <person name="Vogel J.P."/>
            <person name="Garvin D.F."/>
            <person name="Mockler T.C."/>
            <person name="Schmutz J."/>
            <person name="Rokhsar D."/>
            <person name="Bevan M.W."/>
        </authorList>
    </citation>
    <scope>NUCLEOTIDE SEQUENCE</scope>
    <source>
        <strain evidence="1">Bd21</strain>
    </source>
</reference>
<name>A0A0Q3IVV8_BRADI</name>
<evidence type="ECO:0000313" key="3">
    <source>
        <dbReference type="Proteomes" id="UP000008810"/>
    </source>
</evidence>
<dbReference type="AlphaFoldDB" id="A0A0Q3IVV8"/>
<dbReference type="OrthoDB" id="690955at2759"/>
<dbReference type="GO" id="GO:0004535">
    <property type="term" value="F:poly(A)-specific ribonuclease activity"/>
    <property type="evidence" value="ECO:0000318"/>
    <property type="project" value="GO_Central"/>
</dbReference>
<organism evidence="1">
    <name type="scientific">Brachypodium distachyon</name>
    <name type="common">Purple false brome</name>
    <name type="synonym">Trachynia distachya</name>
    <dbReference type="NCBI Taxonomy" id="15368"/>
    <lineage>
        <taxon>Eukaryota</taxon>
        <taxon>Viridiplantae</taxon>
        <taxon>Streptophyta</taxon>
        <taxon>Embryophyta</taxon>
        <taxon>Tracheophyta</taxon>
        <taxon>Spermatophyta</taxon>
        <taxon>Magnoliopsida</taxon>
        <taxon>Liliopsida</taxon>
        <taxon>Poales</taxon>
        <taxon>Poaceae</taxon>
        <taxon>BOP clade</taxon>
        <taxon>Pooideae</taxon>
        <taxon>Stipodae</taxon>
        <taxon>Brachypodieae</taxon>
        <taxon>Brachypodium</taxon>
    </lineage>
</organism>
<reference evidence="1 2" key="1">
    <citation type="journal article" date="2010" name="Nature">
        <title>Genome sequencing and analysis of the model grass Brachypodium distachyon.</title>
        <authorList>
            <consortium name="International Brachypodium Initiative"/>
        </authorList>
    </citation>
    <scope>NUCLEOTIDE SEQUENCE [LARGE SCALE GENOMIC DNA]</scope>
    <source>
        <strain evidence="1 2">Bd21</strain>
    </source>
</reference>
<dbReference type="GO" id="GO:0003676">
    <property type="term" value="F:nucleic acid binding"/>
    <property type="evidence" value="ECO:0007669"/>
    <property type="project" value="InterPro"/>
</dbReference>
<dbReference type="PANTHER" id="PTHR10797">
    <property type="entry name" value="CCR4-NOT TRANSCRIPTION COMPLEX SUBUNIT"/>
    <property type="match status" value="1"/>
</dbReference>
<gene>
    <name evidence="1" type="ORF">BRADI_2g14640v3</name>
</gene>
<dbReference type="EnsemblPlants" id="KQK04612">
    <property type="protein sequence ID" value="KQK04612"/>
    <property type="gene ID" value="BRADI_2g14640v3"/>
</dbReference>